<dbReference type="AlphaFoldDB" id="A0A7S2UEX2"/>
<accession>A0A7S2UEX2</accession>
<keyword evidence="1" id="KW-0732">Signal</keyword>
<name>A0A7S2UEX2_9STRA</name>
<evidence type="ECO:0000313" key="2">
    <source>
        <dbReference type="EMBL" id="CAD9817392.1"/>
    </source>
</evidence>
<feature type="signal peptide" evidence="1">
    <location>
        <begin position="1"/>
        <end position="23"/>
    </location>
</feature>
<organism evidence="2">
    <name type="scientific">Attheya septentrionalis</name>
    <dbReference type="NCBI Taxonomy" id="420275"/>
    <lineage>
        <taxon>Eukaryota</taxon>
        <taxon>Sar</taxon>
        <taxon>Stramenopiles</taxon>
        <taxon>Ochrophyta</taxon>
        <taxon>Bacillariophyta</taxon>
        <taxon>Coscinodiscophyceae</taxon>
        <taxon>Chaetocerotophycidae</taxon>
        <taxon>Chaetocerotales</taxon>
        <taxon>Attheyaceae</taxon>
        <taxon>Attheya</taxon>
    </lineage>
</organism>
<proteinExistence type="predicted"/>
<gene>
    <name evidence="2" type="ORF">ASEP1449_LOCUS9224</name>
</gene>
<protein>
    <submittedName>
        <fullName evidence="2">Uncharacterized protein</fullName>
    </submittedName>
</protein>
<dbReference type="EMBL" id="HBHQ01013842">
    <property type="protein sequence ID" value="CAD9817392.1"/>
    <property type="molecule type" value="Transcribed_RNA"/>
</dbReference>
<sequence length="103" mass="11361">MISIKSILPLLLVVTALLALALGADETVTNIRGGANTIIAEAQNKDLQEQAHRMLIGGGIWDFFKDMMDMVQKWIDFVSKVTQFCVNNANESDAIKAFCDDLM</sequence>
<evidence type="ECO:0000256" key="1">
    <source>
        <dbReference type="SAM" id="SignalP"/>
    </source>
</evidence>
<reference evidence="2" key="1">
    <citation type="submission" date="2021-01" db="EMBL/GenBank/DDBJ databases">
        <authorList>
            <person name="Corre E."/>
            <person name="Pelletier E."/>
            <person name="Niang G."/>
            <person name="Scheremetjew M."/>
            <person name="Finn R."/>
            <person name="Kale V."/>
            <person name="Holt S."/>
            <person name="Cochrane G."/>
            <person name="Meng A."/>
            <person name="Brown T."/>
            <person name="Cohen L."/>
        </authorList>
    </citation>
    <scope>NUCLEOTIDE SEQUENCE</scope>
    <source>
        <strain evidence="2">CCMP2084</strain>
    </source>
</reference>
<feature type="chain" id="PRO_5030655072" evidence="1">
    <location>
        <begin position="24"/>
        <end position="103"/>
    </location>
</feature>